<protein>
    <submittedName>
        <fullName evidence="1">Uncharacterized small protein, DUF1192 family</fullName>
    </submittedName>
</protein>
<name>A0A1I5KXF2_9SPHN</name>
<dbReference type="Pfam" id="PF06698">
    <property type="entry name" value="DUF1192"/>
    <property type="match status" value="1"/>
</dbReference>
<proteinExistence type="predicted"/>
<gene>
    <name evidence="1" type="ORF">SAMN04488060_0582</name>
</gene>
<evidence type="ECO:0000313" key="2">
    <source>
        <dbReference type="Proteomes" id="UP000199331"/>
    </source>
</evidence>
<sequence length="69" mass="7586">MAAMDDDARPRPKGDAASLLAGEDLAPYSIDELADRIRLLEDEIARVEKHRLKAAAHRDAADALFGRKD</sequence>
<organism evidence="1 2">
    <name type="scientific">Qipengyuania nanhaisediminis</name>
    <dbReference type="NCBI Taxonomy" id="604088"/>
    <lineage>
        <taxon>Bacteria</taxon>
        <taxon>Pseudomonadati</taxon>
        <taxon>Pseudomonadota</taxon>
        <taxon>Alphaproteobacteria</taxon>
        <taxon>Sphingomonadales</taxon>
        <taxon>Erythrobacteraceae</taxon>
        <taxon>Qipengyuania</taxon>
    </lineage>
</organism>
<dbReference type="STRING" id="604088.SAMN04488060_0582"/>
<reference evidence="2" key="1">
    <citation type="submission" date="2016-10" db="EMBL/GenBank/DDBJ databases">
        <authorList>
            <person name="Varghese N."/>
            <person name="Submissions S."/>
        </authorList>
    </citation>
    <scope>NUCLEOTIDE SEQUENCE [LARGE SCALE GENOMIC DNA]</scope>
    <source>
        <strain evidence="2">CGMCC 1.7715</strain>
    </source>
</reference>
<keyword evidence="2" id="KW-1185">Reference proteome</keyword>
<dbReference type="AlphaFoldDB" id="A0A1I5KXF2"/>
<dbReference type="InterPro" id="IPR009579">
    <property type="entry name" value="DUF1192"/>
</dbReference>
<evidence type="ECO:0000313" key="1">
    <source>
        <dbReference type="EMBL" id="SFO89592.1"/>
    </source>
</evidence>
<accession>A0A1I5KXF2</accession>
<dbReference type="EMBL" id="FOWZ01000001">
    <property type="protein sequence ID" value="SFO89592.1"/>
    <property type="molecule type" value="Genomic_DNA"/>
</dbReference>
<dbReference type="Proteomes" id="UP000199331">
    <property type="component" value="Unassembled WGS sequence"/>
</dbReference>